<dbReference type="GO" id="GO:0016829">
    <property type="term" value="F:lyase activity"/>
    <property type="evidence" value="ECO:0007669"/>
    <property type="project" value="UniProtKB-KW"/>
</dbReference>
<feature type="non-terminal residue" evidence="4">
    <location>
        <position position="1"/>
    </location>
</feature>
<protein>
    <recommendedName>
        <fullName evidence="3">Phosphomevalonate dehydratase large subunit-like domain-containing protein</fullName>
    </recommendedName>
</protein>
<proteinExistence type="predicted"/>
<accession>A0A381XGL8</accession>
<dbReference type="InterPro" id="IPR007506">
    <property type="entry name" value="PMDh-L-like_dom"/>
</dbReference>
<keyword evidence="1" id="KW-0408">Iron</keyword>
<dbReference type="PANTHER" id="PTHR36577">
    <property type="entry name" value="DUF521 DOMAIN PROTEIN (AFU_ORTHOLOGUE AFUA_6G00490)"/>
    <property type="match status" value="1"/>
</dbReference>
<dbReference type="AlphaFoldDB" id="A0A381XGL8"/>
<dbReference type="EMBL" id="UINC01015071">
    <property type="protein sequence ID" value="SVA63760.1"/>
    <property type="molecule type" value="Genomic_DNA"/>
</dbReference>
<feature type="domain" description="Phosphomevalonate dehydratase large subunit-like" evidence="3">
    <location>
        <begin position="4"/>
        <end position="404"/>
    </location>
</feature>
<evidence type="ECO:0000256" key="1">
    <source>
        <dbReference type="ARBA" id="ARBA00023004"/>
    </source>
</evidence>
<dbReference type="Pfam" id="PF04412">
    <property type="entry name" value="AcnX"/>
    <property type="match status" value="1"/>
</dbReference>
<keyword evidence="2" id="KW-0456">Lyase</keyword>
<dbReference type="PANTHER" id="PTHR36577:SF3">
    <property type="entry name" value="DUF521 DOMAIN PROTEIN (AFU_ORTHOLOGUE AFUA_6G00490)"/>
    <property type="match status" value="1"/>
</dbReference>
<dbReference type="CDD" id="cd01355">
    <property type="entry name" value="AcnX"/>
    <property type="match status" value="1"/>
</dbReference>
<reference evidence="4" key="1">
    <citation type="submission" date="2018-05" db="EMBL/GenBank/DDBJ databases">
        <authorList>
            <person name="Lanie J.A."/>
            <person name="Ng W.-L."/>
            <person name="Kazmierczak K.M."/>
            <person name="Andrzejewski T.M."/>
            <person name="Davidsen T.M."/>
            <person name="Wayne K.J."/>
            <person name="Tettelin H."/>
            <person name="Glass J.I."/>
            <person name="Rusch D."/>
            <person name="Podicherti R."/>
            <person name="Tsui H.-C.T."/>
            <person name="Winkler M.E."/>
        </authorList>
    </citation>
    <scope>NUCLEOTIDE SEQUENCE</scope>
</reference>
<sequence>VSVRLTDGDQAYLAGDHGPSAQSAMRIVVRLADTMEAEGLLDITGAHIDSCLYHGPAVLDFADWLADGGAQVAVPTTLNVSSLDLLHPDLYRGDPDWAVQARRLMERYEEMGCRPTWTCAPYQLDIRPSFGEQIAWAESNAIVFANSVLGARTHRYGDFIDICAAICGRAPAAGLHLDENRRGTLLVRLEGLGDDLLDRDVFYPVLGYLVGQTAGHDVPVIDGLPPSVGEDRLKALGAAAASAGSVGLFHAVGSTPEAPTVEAAFQGVEPEVVVVVGTAELRAARDALSTTGDSRLGTVSLGTPHYSVAEISRLVELLDGRSVHPDVSFYVSTGRDVLAEVGLRGWEEPLRSAGVTFVTDTCTYITPILAETSRPAMTDSGKWAYYAPGNLGVEVVFGSVEDCVSSAVAGEVVRDDGIWGDG</sequence>
<evidence type="ECO:0000313" key="4">
    <source>
        <dbReference type="EMBL" id="SVA63760.1"/>
    </source>
</evidence>
<gene>
    <name evidence="4" type="ORF">METZ01_LOCUS116614</name>
</gene>
<organism evidence="4">
    <name type="scientific">marine metagenome</name>
    <dbReference type="NCBI Taxonomy" id="408172"/>
    <lineage>
        <taxon>unclassified sequences</taxon>
        <taxon>metagenomes</taxon>
        <taxon>ecological metagenomes</taxon>
    </lineage>
</organism>
<evidence type="ECO:0000259" key="3">
    <source>
        <dbReference type="Pfam" id="PF04412"/>
    </source>
</evidence>
<evidence type="ECO:0000256" key="2">
    <source>
        <dbReference type="ARBA" id="ARBA00023239"/>
    </source>
</evidence>
<name>A0A381XGL8_9ZZZZ</name>